<evidence type="ECO:0000313" key="3">
    <source>
        <dbReference type="Proteomes" id="UP000399805"/>
    </source>
</evidence>
<name>A0A6I8LYQ6_9PSEU</name>
<gene>
    <name evidence="2" type="ORF">AA23TX_06569</name>
</gene>
<feature type="compositionally biased region" description="Basic and acidic residues" evidence="1">
    <location>
        <begin position="75"/>
        <end position="88"/>
    </location>
</feature>
<reference evidence="2 3" key="1">
    <citation type="submission" date="2019-09" db="EMBL/GenBank/DDBJ databases">
        <authorList>
            <person name="Leyn A S."/>
        </authorList>
    </citation>
    <scope>NUCLEOTIDE SEQUENCE [LARGE SCALE GENOMIC DNA]</scope>
    <source>
        <strain evidence="2">AA231_1</strain>
    </source>
</reference>
<dbReference type="AlphaFoldDB" id="A0A6I8LYQ6"/>
<protein>
    <submittedName>
        <fullName evidence="2">Uncharacterized protein</fullName>
    </submittedName>
</protein>
<organism evidence="2 3">
    <name type="scientific">Amycolatopsis camponoti</name>
    <dbReference type="NCBI Taxonomy" id="2606593"/>
    <lineage>
        <taxon>Bacteria</taxon>
        <taxon>Bacillati</taxon>
        <taxon>Actinomycetota</taxon>
        <taxon>Actinomycetes</taxon>
        <taxon>Pseudonocardiales</taxon>
        <taxon>Pseudonocardiaceae</taxon>
        <taxon>Amycolatopsis</taxon>
    </lineage>
</organism>
<evidence type="ECO:0000256" key="1">
    <source>
        <dbReference type="SAM" id="MobiDB-lite"/>
    </source>
</evidence>
<dbReference type="EMBL" id="CABVGP010000002">
    <property type="protein sequence ID" value="VVJ21548.1"/>
    <property type="molecule type" value="Genomic_DNA"/>
</dbReference>
<accession>A0A6I8LYQ6</accession>
<feature type="region of interest" description="Disordered" evidence="1">
    <location>
        <begin position="75"/>
        <end position="95"/>
    </location>
</feature>
<sequence length="453" mass="49579">MLARCRACGAAGWAQVTAQIERSTVNEPSADAALRAESGQTPDEVELFLQLGSVRDFAVGCRELIQVADEIAARSDTRSPREVADDAARQAGTPSDVRSRVEEIFAEADLEASAHVAAAFDGEGVAVDEMTADPFAMIARRLQPDAIVEQIATRLRTEFAGQPGAELYVAAYVAATLRRPRKPLLLRALLAAICGQVEVCVLRIMRRELMSQGSYSGISDPQLETDVRKLMGGGLQTWRSNLNSLLGVDVTAGSADWPGVVELFERRHLLVHREGLVDHRYRTRVSDAPPAGSSLEPTSVYMHQVIDLCETVTVGLIGQLLARRRPELTDQLVGIAAAWAEEAVAEGAWLRAEGYHLLAGVLTADQVEGERRRVDSWLDRQERLGVDAIRDEVAAWDTEPLPPEFELARLVLLGENEAGLRLLAQLRAEGLVGDQDVDAWRLFSRWRKQGVVP</sequence>
<proteinExistence type="predicted"/>
<evidence type="ECO:0000313" key="2">
    <source>
        <dbReference type="EMBL" id="VVJ21548.1"/>
    </source>
</evidence>
<dbReference type="Proteomes" id="UP000399805">
    <property type="component" value="Unassembled WGS sequence"/>
</dbReference>
<keyword evidence="3" id="KW-1185">Reference proteome</keyword>